<dbReference type="Proteomes" id="UP000025227">
    <property type="component" value="Unplaced"/>
</dbReference>
<keyword evidence="1" id="KW-1185">Reference proteome</keyword>
<accession>A0A7I4YT52</accession>
<dbReference type="OrthoDB" id="5791564at2759"/>
<evidence type="ECO:0000313" key="1">
    <source>
        <dbReference type="Proteomes" id="UP000025227"/>
    </source>
</evidence>
<name>A0A7I4YT52_HAECO</name>
<dbReference type="WBParaSite" id="HCON_00143390-00001">
    <property type="protein sequence ID" value="HCON_00143390-00001"/>
    <property type="gene ID" value="HCON_00143390"/>
</dbReference>
<reference evidence="2" key="1">
    <citation type="submission" date="2020-12" db="UniProtKB">
        <authorList>
            <consortium name="WormBaseParasite"/>
        </authorList>
    </citation>
    <scope>IDENTIFICATION</scope>
    <source>
        <strain evidence="2">MHco3</strain>
    </source>
</reference>
<proteinExistence type="predicted"/>
<protein>
    <submittedName>
        <fullName evidence="2">WAP domain-containing protein</fullName>
    </submittedName>
</protein>
<evidence type="ECO:0000313" key="2">
    <source>
        <dbReference type="WBParaSite" id="HCON_00143390-00001"/>
    </source>
</evidence>
<dbReference type="AlphaFoldDB" id="A0A7I4YT52"/>
<sequence>RILFSSPMLPSSYIVTIADLSLIASLALLPDLVSTNKVVCNAAEYCPNGWSVQRKASYDATTCDPMAGIKCEKPYQCVHSQCGMSFCCVNTKHLKQWMDQKEAEADMHEDSQEEL</sequence>
<organism evidence="1 2">
    <name type="scientific">Haemonchus contortus</name>
    <name type="common">Barber pole worm</name>
    <dbReference type="NCBI Taxonomy" id="6289"/>
    <lineage>
        <taxon>Eukaryota</taxon>
        <taxon>Metazoa</taxon>
        <taxon>Ecdysozoa</taxon>
        <taxon>Nematoda</taxon>
        <taxon>Chromadorea</taxon>
        <taxon>Rhabditida</taxon>
        <taxon>Rhabditina</taxon>
        <taxon>Rhabditomorpha</taxon>
        <taxon>Strongyloidea</taxon>
        <taxon>Trichostrongylidae</taxon>
        <taxon>Haemonchus</taxon>
    </lineage>
</organism>